<evidence type="ECO:0008006" key="4">
    <source>
        <dbReference type="Google" id="ProtNLM"/>
    </source>
</evidence>
<proteinExistence type="predicted"/>
<dbReference type="Gramene" id="TraesCS5B03G0128700.1">
    <property type="protein sequence ID" value="TraesCS5B03G0128700.1.CDS"/>
    <property type="gene ID" value="TraesCS5B03G0128700"/>
</dbReference>
<dbReference type="Gramene" id="TraesJUL5B03G02830760.1">
    <property type="protein sequence ID" value="TraesJUL5B03G02830760.1"/>
    <property type="gene ID" value="TraesJUL5B03G02830760"/>
</dbReference>
<dbReference type="Gramene" id="TraesLAC5B03G02764820.1">
    <property type="protein sequence ID" value="TraesLAC5B03G02764820.1"/>
    <property type="gene ID" value="TraesLAC5B03G02764820"/>
</dbReference>
<dbReference type="Gramene" id="TraesSYM5B03G02839230.1">
    <property type="protein sequence ID" value="TraesSYM5B03G02839230.1"/>
    <property type="gene ID" value="TraesSYM5B03G02839230"/>
</dbReference>
<protein>
    <recommendedName>
        <fullName evidence="4">Knottin scorpion toxin-like domain-containing protein</fullName>
    </recommendedName>
</protein>
<dbReference type="SMR" id="A0A3B6LG51"/>
<dbReference type="Gramene" id="TraesCLE_scaffold_060851_01G000200.1">
    <property type="protein sequence ID" value="TraesCLE_scaffold_060851_01G000200.1"/>
    <property type="gene ID" value="TraesCLE_scaffold_060851_01G000200"/>
</dbReference>
<reference evidence="2" key="1">
    <citation type="submission" date="2018-08" db="EMBL/GenBank/DDBJ databases">
        <authorList>
            <person name="Rossello M."/>
        </authorList>
    </citation>
    <scope>NUCLEOTIDE SEQUENCE [LARGE SCALE GENOMIC DNA]</scope>
    <source>
        <strain evidence="2">cv. Chinese Spring</strain>
    </source>
</reference>
<dbReference type="Gramene" id="TraesCAD_scaffold_071806_01G000200.1">
    <property type="protein sequence ID" value="TraesCAD_scaffold_071806_01G000200.1"/>
    <property type="gene ID" value="TraesCAD_scaffold_071806_01G000200"/>
</dbReference>
<dbReference type="Gramene" id="TraesARI5B03G02852590.2">
    <property type="protein sequence ID" value="TraesARI5B03G02852590.2"/>
    <property type="gene ID" value="TraesARI5B03G02852590"/>
</dbReference>
<dbReference type="AlphaFoldDB" id="A0A3B6LG51"/>
<dbReference type="Gramene" id="TraesRN5B0100131500.1">
    <property type="protein sequence ID" value="TraesRN5B0100131500.1"/>
    <property type="gene ID" value="TraesRN5B0100131500"/>
</dbReference>
<organism evidence="2">
    <name type="scientific">Triticum aestivum</name>
    <name type="common">Wheat</name>
    <dbReference type="NCBI Taxonomy" id="4565"/>
    <lineage>
        <taxon>Eukaryota</taxon>
        <taxon>Viridiplantae</taxon>
        <taxon>Streptophyta</taxon>
        <taxon>Embryophyta</taxon>
        <taxon>Tracheophyta</taxon>
        <taxon>Spermatophyta</taxon>
        <taxon>Magnoliopsida</taxon>
        <taxon>Liliopsida</taxon>
        <taxon>Poales</taxon>
        <taxon>Poaceae</taxon>
        <taxon>BOP clade</taxon>
        <taxon>Pooideae</taxon>
        <taxon>Triticodae</taxon>
        <taxon>Triticeae</taxon>
        <taxon>Triticinae</taxon>
        <taxon>Triticum</taxon>
    </lineage>
</organism>
<reference evidence="2" key="2">
    <citation type="submission" date="2018-10" db="UniProtKB">
        <authorList>
            <consortium name="EnsemblPlants"/>
        </authorList>
    </citation>
    <scope>IDENTIFICATION</scope>
</reference>
<evidence type="ECO:0000313" key="2">
    <source>
        <dbReference type="EnsemblPlants" id="TraesCS5B02G050800.1"/>
    </source>
</evidence>
<dbReference type="Gramene" id="TraesROB_scaffold_013305_01G000300.1">
    <property type="protein sequence ID" value="TraesROB_scaffold_013305_01G000300.1"/>
    <property type="gene ID" value="TraesROB_scaffold_013305_01G000300"/>
</dbReference>
<name>A0A3B6LG51_WHEAT</name>
<dbReference type="Gramene" id="TraesLDM5B03G02812610.1">
    <property type="protein sequence ID" value="TraesLDM5B03G02812610.1"/>
    <property type="gene ID" value="TraesLDM5B03G02812610"/>
</dbReference>
<dbReference type="Gramene" id="TraesCS5B02G050800.1">
    <property type="protein sequence ID" value="TraesCS5B02G050800.1"/>
    <property type="gene ID" value="TraesCS5B02G050800"/>
</dbReference>
<dbReference type="Gramene" id="TraesNOR5B03G02835350.1">
    <property type="protein sequence ID" value="TraesNOR5B03G02835350.1"/>
    <property type="gene ID" value="TraesNOR5B03G02835350"/>
</dbReference>
<dbReference type="OrthoDB" id="704225at2759"/>
<accession>A0A3B6LG51</accession>
<evidence type="ECO:0000313" key="3">
    <source>
        <dbReference type="Proteomes" id="UP000019116"/>
    </source>
</evidence>
<dbReference type="Gramene" id="TraesMAC5B03G02809620.1">
    <property type="protein sequence ID" value="TraesMAC5B03G02809620.1"/>
    <property type="gene ID" value="TraesMAC5B03G02809620"/>
</dbReference>
<keyword evidence="3" id="KW-1185">Reference proteome</keyword>
<dbReference type="EnsemblPlants" id="TraesCS5B02G050800.1">
    <property type="protein sequence ID" value="TraesCS5B02G050800.1"/>
    <property type="gene ID" value="TraesCS5B02G050800"/>
</dbReference>
<keyword evidence="1" id="KW-0732">Signal</keyword>
<dbReference type="Gramene" id="TraesPARA_EIv1.0_1640030.1">
    <property type="protein sequence ID" value="TraesPARA_EIv1.0_1640030.1.CDS"/>
    <property type="gene ID" value="TraesPARA_EIv1.0_1640030"/>
</dbReference>
<feature type="chain" id="PRO_5043176957" description="Knottin scorpion toxin-like domain-containing protein" evidence="1">
    <location>
        <begin position="34"/>
        <end position="93"/>
    </location>
</feature>
<dbReference type="Gramene" id="TraesJAG5B03G02810690.1">
    <property type="protein sequence ID" value="TraesJAG5B03G02810690.1"/>
    <property type="gene ID" value="TraesJAG5B03G02810690"/>
</dbReference>
<dbReference type="Gramene" id="TraesSTA5B03G02802230.1">
    <property type="protein sequence ID" value="TraesSTA5B03G02802230.1"/>
    <property type="gene ID" value="TraesSTA5B03G02802230"/>
</dbReference>
<dbReference type="Proteomes" id="UP000019116">
    <property type="component" value="Chromosome 5B"/>
</dbReference>
<dbReference type="Gramene" id="TraesWEE_scaffold_063183_01G000300.1">
    <property type="protein sequence ID" value="TraesWEE_scaffold_063183_01G000300.1"/>
    <property type="gene ID" value="TraesWEE_scaffold_063183_01G000300"/>
</dbReference>
<feature type="signal peptide" evidence="1">
    <location>
        <begin position="1"/>
        <end position="33"/>
    </location>
</feature>
<sequence>MAALKLKLMVPQAGLCLLLLLMPPFLLPPGCVATRPDPTQGPYEGNKRTCTELSKRSPLLYCEHHACVVNCRIEGFAEGGFCNWLRCLCKRPC</sequence>
<evidence type="ECO:0000256" key="1">
    <source>
        <dbReference type="SAM" id="SignalP"/>
    </source>
</evidence>